<comment type="catalytic activity">
    <reaction evidence="3">
        <text>3'-dephospho-CoA + ATP = ADP + CoA + H(+)</text>
        <dbReference type="Rhea" id="RHEA:18245"/>
        <dbReference type="ChEBI" id="CHEBI:15378"/>
        <dbReference type="ChEBI" id="CHEBI:30616"/>
        <dbReference type="ChEBI" id="CHEBI:57287"/>
        <dbReference type="ChEBI" id="CHEBI:57328"/>
        <dbReference type="ChEBI" id="CHEBI:456216"/>
        <dbReference type="EC" id="2.7.1.24"/>
    </reaction>
</comment>
<dbReference type="PANTHER" id="PTHR10695">
    <property type="entry name" value="DEPHOSPHO-COA KINASE-RELATED"/>
    <property type="match status" value="1"/>
</dbReference>
<dbReference type="Pfam" id="PF01121">
    <property type="entry name" value="CoaE"/>
    <property type="match status" value="1"/>
</dbReference>
<keyword evidence="2 3" id="KW-0067">ATP-binding</keyword>
<evidence type="ECO:0000313" key="5">
    <source>
        <dbReference type="EMBL" id="MBP2318326.1"/>
    </source>
</evidence>
<dbReference type="RefSeq" id="WP_210048678.1">
    <property type="nucleotide sequence ID" value="NZ_JAGINX010000001.1"/>
</dbReference>
<keyword evidence="3 5" id="KW-0808">Transferase</keyword>
<keyword evidence="3" id="KW-0963">Cytoplasm</keyword>
<dbReference type="SUPFAM" id="SSF52540">
    <property type="entry name" value="P-loop containing nucleoside triphosphate hydrolases"/>
    <property type="match status" value="1"/>
</dbReference>
<sequence length="204" mass="21747">MSDCLSVGLTGGIASGKSAVSQRMAELGAVVIDADLLARQVMEPGTEGLAEAVEAFGEGILRADGSLDRPVLGRIVFGDEAARERLNSIVHPRVRAASARLREQAAPGAVVVEDIPLLVETGQQERFDVVVVVQAPEQERIRRIVEDRGATEQEARSRIDAQGTDAQREAAADVVLDNSGTLQQLQTQVDELMEKLTARAAARA</sequence>
<dbReference type="Proteomes" id="UP001519331">
    <property type="component" value="Unassembled WGS sequence"/>
</dbReference>
<evidence type="ECO:0000313" key="6">
    <source>
        <dbReference type="Proteomes" id="UP001519331"/>
    </source>
</evidence>
<keyword evidence="1 3" id="KW-0547">Nucleotide-binding</keyword>
<proteinExistence type="inferred from homology"/>
<dbReference type="EC" id="2.7.1.24" evidence="3 4"/>
<evidence type="ECO:0000256" key="4">
    <source>
        <dbReference type="NCBIfam" id="TIGR00152"/>
    </source>
</evidence>
<comment type="function">
    <text evidence="3">Catalyzes the phosphorylation of the 3'-hydroxyl group of dephosphocoenzyme A to form coenzyme A.</text>
</comment>
<keyword evidence="6" id="KW-1185">Reference proteome</keyword>
<dbReference type="GO" id="GO:0004140">
    <property type="term" value="F:dephospho-CoA kinase activity"/>
    <property type="evidence" value="ECO:0007669"/>
    <property type="project" value="UniProtKB-EC"/>
</dbReference>
<keyword evidence="3 5" id="KW-0418">Kinase</keyword>
<dbReference type="PROSITE" id="PS51219">
    <property type="entry name" value="DPCK"/>
    <property type="match status" value="1"/>
</dbReference>
<protein>
    <recommendedName>
        <fullName evidence="3 4">Dephospho-CoA kinase</fullName>
        <ecNumber evidence="3 4">2.7.1.24</ecNumber>
    </recommendedName>
    <alternativeName>
        <fullName evidence="3">Dephosphocoenzyme A kinase</fullName>
    </alternativeName>
</protein>
<comment type="pathway">
    <text evidence="3">Cofactor biosynthesis; coenzyme A biosynthesis; CoA from (R)-pantothenate: step 5/5.</text>
</comment>
<comment type="subcellular location">
    <subcellularLocation>
        <location evidence="3">Cytoplasm</location>
    </subcellularLocation>
</comment>
<dbReference type="EMBL" id="JAGINX010000001">
    <property type="protein sequence ID" value="MBP2318326.1"/>
    <property type="molecule type" value="Genomic_DNA"/>
</dbReference>
<dbReference type="NCBIfam" id="TIGR00152">
    <property type="entry name" value="dephospho-CoA kinase"/>
    <property type="match status" value="1"/>
</dbReference>
<evidence type="ECO:0000256" key="3">
    <source>
        <dbReference type="HAMAP-Rule" id="MF_00376"/>
    </source>
</evidence>
<evidence type="ECO:0000256" key="1">
    <source>
        <dbReference type="ARBA" id="ARBA00022741"/>
    </source>
</evidence>
<feature type="binding site" evidence="3">
    <location>
        <begin position="14"/>
        <end position="19"/>
    </location>
    <ligand>
        <name>ATP</name>
        <dbReference type="ChEBI" id="CHEBI:30616"/>
    </ligand>
</feature>
<gene>
    <name evidence="3" type="primary">coaE</name>
    <name evidence="5" type="ORF">JOF45_001345</name>
</gene>
<name>A0ABS4T4V1_9MICC</name>
<organism evidence="5 6">
    <name type="scientific">Nesterenkonia lacusekhoensis</name>
    <dbReference type="NCBI Taxonomy" id="150832"/>
    <lineage>
        <taxon>Bacteria</taxon>
        <taxon>Bacillati</taxon>
        <taxon>Actinomycetota</taxon>
        <taxon>Actinomycetes</taxon>
        <taxon>Micrococcales</taxon>
        <taxon>Micrococcaceae</taxon>
        <taxon>Nesterenkonia</taxon>
    </lineage>
</organism>
<reference evidence="5 6" key="1">
    <citation type="submission" date="2021-03" db="EMBL/GenBank/DDBJ databases">
        <title>Sequencing the genomes of 1000 actinobacteria strains.</title>
        <authorList>
            <person name="Klenk H.-P."/>
        </authorList>
    </citation>
    <scope>NUCLEOTIDE SEQUENCE [LARGE SCALE GENOMIC DNA]</scope>
    <source>
        <strain evidence="5 6">DSM 12544</strain>
    </source>
</reference>
<evidence type="ECO:0000256" key="2">
    <source>
        <dbReference type="ARBA" id="ARBA00022840"/>
    </source>
</evidence>
<keyword evidence="3" id="KW-0173">Coenzyme A biosynthesis</keyword>
<dbReference type="CDD" id="cd02022">
    <property type="entry name" value="DPCK"/>
    <property type="match status" value="1"/>
</dbReference>
<dbReference type="Gene3D" id="3.40.50.300">
    <property type="entry name" value="P-loop containing nucleotide triphosphate hydrolases"/>
    <property type="match status" value="1"/>
</dbReference>
<dbReference type="InterPro" id="IPR027417">
    <property type="entry name" value="P-loop_NTPase"/>
</dbReference>
<accession>A0ABS4T4V1</accession>
<comment type="similarity">
    <text evidence="3">Belongs to the CoaE family.</text>
</comment>
<dbReference type="HAMAP" id="MF_00376">
    <property type="entry name" value="Dephospho_CoA_kinase"/>
    <property type="match status" value="1"/>
</dbReference>
<comment type="caution">
    <text evidence="5">The sequence shown here is derived from an EMBL/GenBank/DDBJ whole genome shotgun (WGS) entry which is preliminary data.</text>
</comment>
<dbReference type="NCBIfam" id="NF002879">
    <property type="entry name" value="PRK03333.1"/>
    <property type="match status" value="1"/>
</dbReference>
<dbReference type="InterPro" id="IPR001977">
    <property type="entry name" value="Depp_CoAkinase"/>
</dbReference>
<dbReference type="PANTHER" id="PTHR10695:SF46">
    <property type="entry name" value="BIFUNCTIONAL COENZYME A SYNTHASE-RELATED"/>
    <property type="match status" value="1"/>
</dbReference>